<accession>A0A9P6FXD1</accession>
<reference evidence="2" key="1">
    <citation type="journal article" date="2020" name="Fungal Divers.">
        <title>Resolving the Mortierellaceae phylogeny through synthesis of multi-gene phylogenetics and phylogenomics.</title>
        <authorList>
            <person name="Vandepol N."/>
            <person name="Liber J."/>
            <person name="Desiro A."/>
            <person name="Na H."/>
            <person name="Kennedy M."/>
            <person name="Barry K."/>
            <person name="Grigoriev I.V."/>
            <person name="Miller A.N."/>
            <person name="O'Donnell K."/>
            <person name="Stajich J.E."/>
            <person name="Bonito G."/>
        </authorList>
    </citation>
    <scope>NUCLEOTIDE SEQUENCE</scope>
    <source>
        <strain evidence="2">KOD1015</strain>
    </source>
</reference>
<sequence>MIHTATLPSPVESSLASPQHHCHSHTRSNSCESLLFTPPLSPTEEQLLAFLIPDIEPSELAAYLSAPTTPALSDVSCLVAKSVASTTSSSDRVAGISRAPVEVVYPSPVCAAAAAAVVALDCLDAHPLSFDATSTEMPPTPDQSFGQDFSRFGGSSLHRKRCSSYAFSSAEDDDSDNIHDLSEYSSQVFVMSSRHPRKRLMLEQPFTIPDDNDVFGFQDNLVQSSLENKIGELDVTTDLSNTLAFDLVLV</sequence>
<evidence type="ECO:0000256" key="1">
    <source>
        <dbReference type="SAM" id="MobiDB-lite"/>
    </source>
</evidence>
<evidence type="ECO:0000313" key="2">
    <source>
        <dbReference type="EMBL" id="KAF9583274.1"/>
    </source>
</evidence>
<evidence type="ECO:0000313" key="3">
    <source>
        <dbReference type="Proteomes" id="UP000780801"/>
    </source>
</evidence>
<name>A0A9P6FXD1_9FUNG</name>
<protein>
    <submittedName>
        <fullName evidence="2">Uncharacterized protein</fullName>
    </submittedName>
</protein>
<organism evidence="2 3">
    <name type="scientific">Lunasporangiospora selenospora</name>
    <dbReference type="NCBI Taxonomy" id="979761"/>
    <lineage>
        <taxon>Eukaryota</taxon>
        <taxon>Fungi</taxon>
        <taxon>Fungi incertae sedis</taxon>
        <taxon>Mucoromycota</taxon>
        <taxon>Mortierellomycotina</taxon>
        <taxon>Mortierellomycetes</taxon>
        <taxon>Mortierellales</taxon>
        <taxon>Mortierellaceae</taxon>
        <taxon>Lunasporangiospora</taxon>
    </lineage>
</organism>
<comment type="caution">
    <text evidence="2">The sequence shown here is derived from an EMBL/GenBank/DDBJ whole genome shotgun (WGS) entry which is preliminary data.</text>
</comment>
<dbReference type="OrthoDB" id="2444720at2759"/>
<feature type="region of interest" description="Disordered" evidence="1">
    <location>
        <begin position="1"/>
        <end position="24"/>
    </location>
</feature>
<dbReference type="EMBL" id="JAABOA010000753">
    <property type="protein sequence ID" value="KAF9583274.1"/>
    <property type="molecule type" value="Genomic_DNA"/>
</dbReference>
<proteinExistence type="predicted"/>
<keyword evidence="3" id="KW-1185">Reference proteome</keyword>
<dbReference type="AlphaFoldDB" id="A0A9P6FXD1"/>
<gene>
    <name evidence="2" type="ORF">BGW38_009858</name>
</gene>
<dbReference type="Proteomes" id="UP000780801">
    <property type="component" value="Unassembled WGS sequence"/>
</dbReference>